<dbReference type="AlphaFoldDB" id="A0A2S0PCV3"/>
<dbReference type="InterPro" id="IPR016162">
    <property type="entry name" value="Ald_DH_N"/>
</dbReference>
<dbReference type="CDD" id="cd07133">
    <property type="entry name" value="ALDH_CALDH_CalB"/>
    <property type="match status" value="1"/>
</dbReference>
<keyword evidence="3" id="KW-0520">NAD</keyword>
<dbReference type="RefSeq" id="WP_107889817.1">
    <property type="nucleotide sequence ID" value="NZ_CP028519.1"/>
</dbReference>
<evidence type="ECO:0000256" key="3">
    <source>
        <dbReference type="ARBA" id="ARBA00023027"/>
    </source>
</evidence>
<accession>A0A2S0PCV3</accession>
<reference evidence="9 10" key="1">
    <citation type="submission" date="2018-04" db="EMBL/GenBank/DDBJ databases">
        <title>Denitrifier Microvirgula.</title>
        <authorList>
            <person name="Anderson E."/>
            <person name="Jang J."/>
            <person name="Ishii S."/>
        </authorList>
    </citation>
    <scope>NUCLEOTIDE SEQUENCE [LARGE SCALE GENOMIC DNA]</scope>
    <source>
        <strain evidence="9 10">BE2.4</strain>
    </source>
</reference>
<dbReference type="InterPro" id="IPR015590">
    <property type="entry name" value="Aldehyde_DH_dom"/>
</dbReference>
<feature type="active site" evidence="5 6">
    <location>
        <position position="221"/>
    </location>
</feature>
<dbReference type="InterPro" id="IPR012394">
    <property type="entry name" value="Aldehyde_DH_NAD(P)"/>
</dbReference>
<evidence type="ECO:0000256" key="2">
    <source>
        <dbReference type="ARBA" id="ARBA00023002"/>
    </source>
</evidence>
<dbReference type="InterPro" id="IPR016163">
    <property type="entry name" value="Ald_DH_C"/>
</dbReference>
<dbReference type="PANTHER" id="PTHR43570">
    <property type="entry name" value="ALDEHYDE DEHYDROGENASE"/>
    <property type="match status" value="1"/>
</dbReference>
<dbReference type="SUPFAM" id="SSF53720">
    <property type="entry name" value="ALDH-like"/>
    <property type="match status" value="1"/>
</dbReference>
<dbReference type="GO" id="GO:0004029">
    <property type="term" value="F:aldehyde dehydrogenase (NAD+) activity"/>
    <property type="evidence" value="ECO:0007669"/>
    <property type="project" value="TreeGrafter"/>
</dbReference>
<gene>
    <name evidence="9" type="ORF">DAI18_15015</name>
</gene>
<evidence type="ECO:0000256" key="6">
    <source>
        <dbReference type="PROSITE-ProRule" id="PRU10007"/>
    </source>
</evidence>
<dbReference type="OrthoDB" id="6187633at2"/>
<dbReference type="STRING" id="1122240.GCA_000620105_02027"/>
<comment type="similarity">
    <text evidence="1 4 7">Belongs to the aldehyde dehydrogenase family.</text>
</comment>
<dbReference type="InterPro" id="IPR029510">
    <property type="entry name" value="Ald_DH_CS_GLU"/>
</dbReference>
<dbReference type="Gene3D" id="3.40.309.10">
    <property type="entry name" value="Aldehyde Dehydrogenase, Chain A, domain 2"/>
    <property type="match status" value="1"/>
</dbReference>
<feature type="domain" description="Aldehyde dehydrogenase" evidence="8">
    <location>
        <begin position="105"/>
        <end position="446"/>
    </location>
</feature>
<evidence type="ECO:0000256" key="1">
    <source>
        <dbReference type="ARBA" id="ARBA00009986"/>
    </source>
</evidence>
<evidence type="ECO:0000313" key="9">
    <source>
        <dbReference type="EMBL" id="AVY95206.1"/>
    </source>
</evidence>
<dbReference type="Proteomes" id="UP000244173">
    <property type="component" value="Chromosome"/>
</dbReference>
<dbReference type="PROSITE" id="PS00687">
    <property type="entry name" value="ALDEHYDE_DEHYDR_GLU"/>
    <property type="match status" value="1"/>
</dbReference>
<dbReference type="InterPro" id="IPR016160">
    <property type="entry name" value="Ald_DH_CS_CYS"/>
</dbReference>
<dbReference type="PROSITE" id="PS00070">
    <property type="entry name" value="ALDEHYDE_DEHYDR_CYS"/>
    <property type="match status" value="1"/>
</dbReference>
<dbReference type="PIRSF" id="PIRSF036492">
    <property type="entry name" value="ALDH"/>
    <property type="match status" value="1"/>
</dbReference>
<dbReference type="GO" id="GO:0005737">
    <property type="term" value="C:cytoplasm"/>
    <property type="evidence" value="ECO:0007669"/>
    <property type="project" value="TreeGrafter"/>
</dbReference>
<name>A0A2S0PCV3_9NEIS</name>
<keyword evidence="2 4" id="KW-0560">Oxidoreductase</keyword>
<keyword evidence="10" id="KW-1185">Reference proteome</keyword>
<evidence type="ECO:0000256" key="7">
    <source>
        <dbReference type="RuleBase" id="RU003345"/>
    </source>
</evidence>
<evidence type="ECO:0000313" key="10">
    <source>
        <dbReference type="Proteomes" id="UP000244173"/>
    </source>
</evidence>
<protein>
    <recommendedName>
        <fullName evidence="4">Aldehyde dehydrogenase</fullName>
    </recommendedName>
</protein>
<evidence type="ECO:0000259" key="8">
    <source>
        <dbReference type="Pfam" id="PF00171"/>
    </source>
</evidence>
<dbReference type="InterPro" id="IPR016161">
    <property type="entry name" value="Ald_DH/histidinol_DH"/>
</dbReference>
<dbReference type="EMBL" id="CP028519">
    <property type="protein sequence ID" value="AVY95206.1"/>
    <property type="molecule type" value="Genomic_DNA"/>
</dbReference>
<dbReference type="KEGG" id="maer:DAI18_15015"/>
<proteinExistence type="inferred from homology"/>
<sequence length="475" mass="51855">MDRETTDPALPAVMLEPFAHLRAQAVHTPYPALAERLQWLSALRAMALDGEARWVDAVASDFGHRSPVETRMLELFPAVAGLRHTQRHLMRWMRPRRRGVDLLFMPARNRVIPQPKGVVGIMVPWNYPIYLTLGPLTAALAAGNRAMVKMSEFTPATGELMRELADKYLGRDVISVLDGDAQQASQFSRLPFDHLLFTGSTAVGRLVMRAASDNLTPVTLELGGKSPALVLPGYPLEKAAERIAFGKLINAGQTCIAPDYVLVHTSQRDAFAAAYASAVARAYPTLVANPDYSAVINDRHRRRLGELLDDARAHGAVVREINPAGEDLAGSGKLAPALLLEVADTARVLQEEIFGPLLPVVSYDSLNDAVDYLNARPRPLAMYVFDDDNRRLSQILACTHAGGVTLNDTMLHIAQDDLPFGGIGPSGMGSYHGRDGFDTFSHLKAVCTQARLNGTGLIRPPYGRAVSALLRFMLR</sequence>
<evidence type="ECO:0000256" key="4">
    <source>
        <dbReference type="PIRNR" id="PIRNR036492"/>
    </source>
</evidence>
<dbReference type="PANTHER" id="PTHR43570:SF20">
    <property type="entry name" value="ALDEHYDE DEHYDROGENASE ALDX-RELATED"/>
    <property type="match status" value="1"/>
</dbReference>
<feature type="active site" evidence="5">
    <location>
        <position position="255"/>
    </location>
</feature>
<dbReference type="Pfam" id="PF00171">
    <property type="entry name" value="Aldedh"/>
    <property type="match status" value="1"/>
</dbReference>
<organism evidence="9 10">
    <name type="scientific">Microvirgula aerodenitrificans</name>
    <dbReference type="NCBI Taxonomy" id="57480"/>
    <lineage>
        <taxon>Bacteria</taxon>
        <taxon>Pseudomonadati</taxon>
        <taxon>Pseudomonadota</taxon>
        <taxon>Betaproteobacteria</taxon>
        <taxon>Neisseriales</taxon>
        <taxon>Aquaspirillaceae</taxon>
        <taxon>Microvirgula</taxon>
    </lineage>
</organism>
<dbReference type="Gene3D" id="3.40.605.10">
    <property type="entry name" value="Aldehyde Dehydrogenase, Chain A, domain 1"/>
    <property type="match status" value="1"/>
</dbReference>
<evidence type="ECO:0000256" key="5">
    <source>
        <dbReference type="PIRSR" id="PIRSR036492-1"/>
    </source>
</evidence>
<dbReference type="GO" id="GO:0006081">
    <property type="term" value="P:aldehyde metabolic process"/>
    <property type="evidence" value="ECO:0007669"/>
    <property type="project" value="InterPro"/>
</dbReference>